<sequence length="239" mass="27058">MYGVELQAVEEGKPRAHTTLTILSKFLRANADDPLKAKEQLSEALKWRKTYRPLDALKEIFSTEKFGKLGCDIVTFNVYAAAAKDPKKTFGDADAFIRWRVALMELTLQQLHLNEVTKPIPDYGHGLDPYQAGQVHDYLSVSFFRPPAEVKASSSKIIDRFQRYYPETVSYKYFVNVPLVMQWMMGAMKALVSNETVQKMTWMTYGSSLQQYLGDGVREDYGGSGPPLTESAITVVYDD</sequence>
<dbReference type="InterPro" id="IPR001251">
    <property type="entry name" value="CRAL-TRIO_dom"/>
</dbReference>
<comment type="subcellular location">
    <subcellularLocation>
        <location evidence="15">Cytoplasm</location>
    </subcellularLocation>
    <subcellularLocation>
        <location evidence="2 15">Endoplasmic reticulum membrane</location>
        <topology evidence="2 15">Peripheral membrane protein</topology>
    </subcellularLocation>
    <subcellularLocation>
        <location evidence="15">Microsome membrane</location>
        <topology evidence="15">Peripheral membrane protein</topology>
    </subcellularLocation>
</comment>
<proteinExistence type="inferred from homology"/>
<evidence type="ECO:0000256" key="10">
    <source>
        <dbReference type="ARBA" id="ARBA00023004"/>
    </source>
</evidence>
<organism evidence="17 18">
    <name type="scientific">Friedmanniomyces simplex</name>
    <dbReference type="NCBI Taxonomy" id="329884"/>
    <lineage>
        <taxon>Eukaryota</taxon>
        <taxon>Fungi</taxon>
        <taxon>Dikarya</taxon>
        <taxon>Ascomycota</taxon>
        <taxon>Pezizomycotina</taxon>
        <taxon>Dothideomycetes</taxon>
        <taxon>Dothideomycetidae</taxon>
        <taxon>Mycosphaerellales</taxon>
        <taxon>Teratosphaeriaceae</taxon>
        <taxon>Friedmanniomyces</taxon>
    </lineage>
</organism>
<evidence type="ECO:0000256" key="7">
    <source>
        <dbReference type="ARBA" id="ARBA00022723"/>
    </source>
</evidence>
<keyword evidence="5 15" id="KW-0963">Cytoplasm</keyword>
<dbReference type="GO" id="GO:0043001">
    <property type="term" value="P:Golgi to plasma membrane protein transport"/>
    <property type="evidence" value="ECO:0007669"/>
    <property type="project" value="TreeGrafter"/>
</dbReference>
<dbReference type="GO" id="GO:0005829">
    <property type="term" value="C:cytosol"/>
    <property type="evidence" value="ECO:0007669"/>
    <property type="project" value="TreeGrafter"/>
</dbReference>
<evidence type="ECO:0000256" key="2">
    <source>
        <dbReference type="ARBA" id="ARBA00004406"/>
    </source>
</evidence>
<dbReference type="InterPro" id="IPR036273">
    <property type="entry name" value="CRAL/TRIO_N_dom_sf"/>
</dbReference>
<keyword evidence="12 15" id="KW-0472">Membrane</keyword>
<evidence type="ECO:0000256" key="5">
    <source>
        <dbReference type="ARBA" id="ARBA00022490"/>
    </source>
</evidence>
<evidence type="ECO:0000256" key="11">
    <source>
        <dbReference type="ARBA" id="ARBA00023055"/>
    </source>
</evidence>
<evidence type="ECO:0000259" key="16">
    <source>
        <dbReference type="PROSITE" id="PS50191"/>
    </source>
</evidence>
<dbReference type="PANTHER" id="PTHR47669:SF1">
    <property type="entry name" value="PHOSPHATIDYLINOSITOL TRANSFER PROTEIN SFH5"/>
    <property type="match status" value="1"/>
</dbReference>
<name>A0A4U0VZ23_9PEZI</name>
<comment type="catalytic activity">
    <reaction evidence="13">
        <text>a 1,2-diacyl-sn-glycero-3-phospho-(1D-myo-inositol)(in) = a 1,2-diacyl-sn-glycero-3-phospho-(1D-myo-inositol)(out)</text>
        <dbReference type="Rhea" id="RHEA:38691"/>
        <dbReference type="ChEBI" id="CHEBI:57880"/>
    </reaction>
    <physiologicalReaction direction="left-to-right" evidence="13">
        <dbReference type="Rhea" id="RHEA:38692"/>
    </physiologicalReaction>
</comment>
<protein>
    <recommendedName>
        <fullName evidence="15">Phosphatidylinositol transfer protein SFH5</fullName>
        <shortName evidence="15">PITP SFH5</shortName>
    </recommendedName>
</protein>
<dbReference type="InterPro" id="IPR036865">
    <property type="entry name" value="CRAL-TRIO_dom_sf"/>
</dbReference>
<dbReference type="InterPro" id="IPR042938">
    <property type="entry name" value="Sfh5"/>
</dbReference>
<dbReference type="GO" id="GO:0017157">
    <property type="term" value="P:regulation of exocytosis"/>
    <property type="evidence" value="ECO:0007669"/>
    <property type="project" value="TreeGrafter"/>
</dbReference>
<reference evidence="17 18" key="1">
    <citation type="submission" date="2017-03" db="EMBL/GenBank/DDBJ databases">
        <title>Genomes of endolithic fungi from Antarctica.</title>
        <authorList>
            <person name="Coleine C."/>
            <person name="Masonjones S."/>
            <person name="Stajich J.E."/>
        </authorList>
    </citation>
    <scope>NUCLEOTIDE SEQUENCE [LARGE SCALE GENOMIC DNA]</scope>
    <source>
        <strain evidence="17 18">CCFEE 5184</strain>
    </source>
</reference>
<keyword evidence="10" id="KW-0408">Iron</keyword>
<evidence type="ECO:0000256" key="12">
    <source>
        <dbReference type="ARBA" id="ARBA00023136"/>
    </source>
</evidence>
<dbReference type="PANTHER" id="PTHR47669">
    <property type="entry name" value="PHOSPHATIDYLINOSITOL TRANSFER PROTEIN SFH5"/>
    <property type="match status" value="1"/>
</dbReference>
<dbReference type="GO" id="GO:0046872">
    <property type="term" value="F:metal ion binding"/>
    <property type="evidence" value="ECO:0007669"/>
    <property type="project" value="UniProtKB-KW"/>
</dbReference>
<dbReference type="Gene3D" id="3.40.525.10">
    <property type="entry name" value="CRAL-TRIO lipid binding domain"/>
    <property type="match status" value="1"/>
</dbReference>
<keyword evidence="8 15" id="KW-0256">Endoplasmic reticulum</keyword>
<keyword evidence="18" id="KW-1185">Reference proteome</keyword>
<evidence type="ECO:0000256" key="4">
    <source>
        <dbReference type="ARBA" id="ARBA00022448"/>
    </source>
</evidence>
<evidence type="ECO:0000256" key="15">
    <source>
        <dbReference type="RuleBase" id="RU367059"/>
    </source>
</evidence>
<comment type="cofactor">
    <cofactor evidence="1">
        <name>heme b</name>
        <dbReference type="ChEBI" id="CHEBI:60344"/>
    </cofactor>
</comment>
<dbReference type="PROSITE" id="PS50191">
    <property type="entry name" value="CRAL_TRIO"/>
    <property type="match status" value="1"/>
</dbReference>
<dbReference type="CDD" id="cd00170">
    <property type="entry name" value="SEC14"/>
    <property type="match status" value="1"/>
</dbReference>
<keyword evidence="6" id="KW-0349">Heme</keyword>
<evidence type="ECO:0000256" key="14">
    <source>
        <dbReference type="ARBA" id="ARBA00024180"/>
    </source>
</evidence>
<dbReference type="GO" id="GO:0032541">
    <property type="term" value="C:cortical endoplasmic reticulum"/>
    <property type="evidence" value="ECO:0007669"/>
    <property type="project" value="TreeGrafter"/>
</dbReference>
<dbReference type="SUPFAM" id="SSF46938">
    <property type="entry name" value="CRAL/TRIO N-terminal domain"/>
    <property type="match status" value="1"/>
</dbReference>
<dbReference type="Proteomes" id="UP000309340">
    <property type="component" value="Unassembled WGS sequence"/>
</dbReference>
<comment type="similarity">
    <text evidence="3 15">Belongs to the SFH5 family.</text>
</comment>
<dbReference type="EMBL" id="NAJQ01001699">
    <property type="protein sequence ID" value="TKA54246.1"/>
    <property type="molecule type" value="Genomic_DNA"/>
</dbReference>
<evidence type="ECO:0000256" key="9">
    <source>
        <dbReference type="ARBA" id="ARBA00022848"/>
    </source>
</evidence>
<gene>
    <name evidence="17" type="ORF">B0A55_12782</name>
</gene>
<evidence type="ECO:0000256" key="13">
    <source>
        <dbReference type="ARBA" id="ARBA00024146"/>
    </source>
</evidence>
<dbReference type="SUPFAM" id="SSF52087">
    <property type="entry name" value="CRAL/TRIO domain"/>
    <property type="match status" value="1"/>
</dbReference>
<dbReference type="STRING" id="329884.A0A4U0VZ23"/>
<dbReference type="GO" id="GO:0005886">
    <property type="term" value="C:plasma membrane"/>
    <property type="evidence" value="ECO:0007669"/>
    <property type="project" value="TreeGrafter"/>
</dbReference>
<evidence type="ECO:0000256" key="1">
    <source>
        <dbReference type="ARBA" id="ARBA00001970"/>
    </source>
</evidence>
<dbReference type="Pfam" id="PF00650">
    <property type="entry name" value="CRAL_TRIO"/>
    <property type="match status" value="1"/>
</dbReference>
<dbReference type="GO" id="GO:0005789">
    <property type="term" value="C:endoplasmic reticulum membrane"/>
    <property type="evidence" value="ECO:0007669"/>
    <property type="project" value="UniProtKB-SubCell"/>
</dbReference>
<comment type="caution">
    <text evidence="17">The sequence shown here is derived from an EMBL/GenBank/DDBJ whole genome shotgun (WGS) entry which is preliminary data.</text>
</comment>
<dbReference type="GO" id="GO:0008526">
    <property type="term" value="F:phosphatidylinositol transfer activity"/>
    <property type="evidence" value="ECO:0007669"/>
    <property type="project" value="UniProtKB-UniRule"/>
</dbReference>
<feature type="domain" description="CRAL-TRIO" evidence="16">
    <location>
        <begin position="53"/>
        <end position="229"/>
    </location>
</feature>
<keyword evidence="4 15" id="KW-0813">Transport</keyword>
<keyword evidence="9 15" id="KW-0492">Microsome</keyword>
<evidence type="ECO:0000256" key="6">
    <source>
        <dbReference type="ARBA" id="ARBA00022617"/>
    </source>
</evidence>
<evidence type="ECO:0000256" key="3">
    <source>
        <dbReference type="ARBA" id="ARBA00006667"/>
    </source>
</evidence>
<evidence type="ECO:0000256" key="8">
    <source>
        <dbReference type="ARBA" id="ARBA00022824"/>
    </source>
</evidence>
<keyword evidence="11 15" id="KW-0445">Lipid transport</keyword>
<evidence type="ECO:0000313" key="17">
    <source>
        <dbReference type="EMBL" id="TKA54246.1"/>
    </source>
</evidence>
<keyword evidence="7" id="KW-0479">Metal-binding</keyword>
<evidence type="ECO:0000313" key="18">
    <source>
        <dbReference type="Proteomes" id="UP000309340"/>
    </source>
</evidence>
<dbReference type="AlphaFoldDB" id="A0A4U0VZ23"/>
<comment type="function">
    <text evidence="14">Non-classical phosphatidylinositol (PtdIns) transfer protein (PITP), which exhibits PtdIns-binding/transfer activity in the absence of detectable PtdCho-binding/transfer activity. Regulates PtdIns(4,5)P2 homeostasis at the plasma membrane. Heme-binding protein that may play a role in organic oxidant-induced stress responses.</text>
</comment>
<accession>A0A4U0VZ23</accession>
<dbReference type="OrthoDB" id="75724at2759"/>